<dbReference type="InterPro" id="IPR058532">
    <property type="entry name" value="YjbR/MT2646/Rv2570-like"/>
</dbReference>
<dbReference type="AlphaFoldDB" id="A0A931GIN5"/>
<evidence type="ECO:0000313" key="2">
    <source>
        <dbReference type="Proteomes" id="UP000614047"/>
    </source>
</evidence>
<dbReference type="SUPFAM" id="SSF142906">
    <property type="entry name" value="YjbR-like"/>
    <property type="match status" value="1"/>
</dbReference>
<sequence length="119" mass="12948">MNAEDVAGACMSLAGSAEDYPFGPRTAVYKVGGKMFALLGEDADPPRVSLKLPPDEVVALRAEHPDTVLPGYHLNKRHWVTVLLDGVLDEEELRSLILQSYDLVVAALPKRLRPVPDAT</sequence>
<dbReference type="InterPro" id="IPR038056">
    <property type="entry name" value="YjbR-like_sf"/>
</dbReference>
<accession>A0A931GIN5</accession>
<keyword evidence="2" id="KW-1185">Reference proteome</keyword>
<dbReference type="Pfam" id="PF04237">
    <property type="entry name" value="YjbR"/>
    <property type="match status" value="1"/>
</dbReference>
<gene>
    <name evidence="1" type="ORF">IW256_002588</name>
</gene>
<dbReference type="RefSeq" id="WP_197011191.1">
    <property type="nucleotide sequence ID" value="NZ_BAABES010000005.1"/>
</dbReference>
<name>A0A931GIN5_9ACTN</name>
<organism evidence="1 2">
    <name type="scientific">Actinomadura viridis</name>
    <dbReference type="NCBI Taxonomy" id="58110"/>
    <lineage>
        <taxon>Bacteria</taxon>
        <taxon>Bacillati</taxon>
        <taxon>Actinomycetota</taxon>
        <taxon>Actinomycetes</taxon>
        <taxon>Streptosporangiales</taxon>
        <taxon>Thermomonosporaceae</taxon>
        <taxon>Actinomadura</taxon>
    </lineage>
</organism>
<dbReference type="GO" id="GO:0003677">
    <property type="term" value="F:DNA binding"/>
    <property type="evidence" value="ECO:0007669"/>
    <property type="project" value="UniProtKB-KW"/>
</dbReference>
<evidence type="ECO:0000313" key="1">
    <source>
        <dbReference type="EMBL" id="MBG6088475.1"/>
    </source>
</evidence>
<dbReference type="Proteomes" id="UP000614047">
    <property type="component" value="Unassembled WGS sequence"/>
</dbReference>
<protein>
    <submittedName>
        <fullName evidence="1">DNA-binding protein (MmcQ/YjbR family)</fullName>
    </submittedName>
</protein>
<dbReference type="InterPro" id="IPR007351">
    <property type="entry name" value="YjbR"/>
</dbReference>
<keyword evidence="1" id="KW-0238">DNA-binding</keyword>
<dbReference type="PANTHER" id="PTHR35145:SF1">
    <property type="entry name" value="CYTOPLASMIC PROTEIN"/>
    <property type="match status" value="1"/>
</dbReference>
<dbReference type="Gene3D" id="3.90.1150.30">
    <property type="match status" value="1"/>
</dbReference>
<dbReference type="PANTHER" id="PTHR35145">
    <property type="entry name" value="CYTOPLASMIC PROTEIN-RELATED"/>
    <property type="match status" value="1"/>
</dbReference>
<proteinExistence type="predicted"/>
<reference evidence="1" key="1">
    <citation type="submission" date="2020-11" db="EMBL/GenBank/DDBJ databases">
        <title>Sequencing the genomes of 1000 actinobacteria strains.</title>
        <authorList>
            <person name="Klenk H.-P."/>
        </authorList>
    </citation>
    <scope>NUCLEOTIDE SEQUENCE</scope>
    <source>
        <strain evidence="1">DSM 43175</strain>
    </source>
</reference>
<comment type="caution">
    <text evidence="1">The sequence shown here is derived from an EMBL/GenBank/DDBJ whole genome shotgun (WGS) entry which is preliminary data.</text>
</comment>
<dbReference type="EMBL" id="JADOUA010000001">
    <property type="protein sequence ID" value="MBG6088475.1"/>
    <property type="molecule type" value="Genomic_DNA"/>
</dbReference>